<dbReference type="KEGG" id="jeh:EJN90_02685"/>
<evidence type="ECO:0000313" key="5">
    <source>
        <dbReference type="Proteomes" id="UP000273326"/>
    </source>
</evidence>
<dbReference type="InterPro" id="IPR016181">
    <property type="entry name" value="Acyl_CoA_acyltransferase"/>
</dbReference>
<accession>A0A3Q9BJE3</accession>
<dbReference type="OrthoDB" id="7205533at2"/>
<organism evidence="4 5">
    <name type="scientific">Jeotgalibaca ciconiae</name>
    <dbReference type="NCBI Taxonomy" id="2496265"/>
    <lineage>
        <taxon>Bacteria</taxon>
        <taxon>Bacillati</taxon>
        <taxon>Bacillota</taxon>
        <taxon>Bacilli</taxon>
        <taxon>Lactobacillales</taxon>
        <taxon>Carnobacteriaceae</taxon>
        <taxon>Jeotgalibaca</taxon>
    </lineage>
</organism>
<dbReference type="RefSeq" id="WP_126108753.1">
    <property type="nucleotide sequence ID" value="NZ_CP034465.1"/>
</dbReference>
<dbReference type="Gene3D" id="3.40.630.30">
    <property type="match status" value="1"/>
</dbReference>
<reference evidence="5" key="1">
    <citation type="submission" date="2018-12" db="EMBL/GenBank/DDBJ databases">
        <title>Complete genome sequencing of Jeotgalibaca sp. H21T32.</title>
        <authorList>
            <person name="Bae J.-W."/>
            <person name="Lee S.-Y."/>
        </authorList>
    </citation>
    <scope>NUCLEOTIDE SEQUENCE [LARGE SCALE GENOMIC DNA]</scope>
    <source>
        <strain evidence="5">H21T32</strain>
    </source>
</reference>
<proteinExistence type="predicted"/>
<dbReference type="PANTHER" id="PTHR43420:SF47">
    <property type="entry name" value="N-ACETYLTRANSFERASE DOMAIN-CONTAINING PROTEIN"/>
    <property type="match status" value="1"/>
</dbReference>
<gene>
    <name evidence="4" type="ORF">EJN90_02685</name>
</gene>
<dbReference type="Pfam" id="PF00583">
    <property type="entry name" value="Acetyltransf_1"/>
    <property type="match status" value="1"/>
</dbReference>
<dbReference type="InterPro" id="IPR050680">
    <property type="entry name" value="YpeA/RimI_acetyltransf"/>
</dbReference>
<evidence type="ECO:0000313" key="4">
    <source>
        <dbReference type="EMBL" id="AZP03663.1"/>
    </source>
</evidence>
<dbReference type="PANTHER" id="PTHR43420">
    <property type="entry name" value="ACETYLTRANSFERASE"/>
    <property type="match status" value="1"/>
</dbReference>
<dbReference type="PROSITE" id="PS51186">
    <property type="entry name" value="GNAT"/>
    <property type="match status" value="1"/>
</dbReference>
<dbReference type="CDD" id="cd04301">
    <property type="entry name" value="NAT_SF"/>
    <property type="match status" value="1"/>
</dbReference>
<keyword evidence="2" id="KW-0012">Acyltransferase</keyword>
<feature type="domain" description="N-acetyltransferase" evidence="3">
    <location>
        <begin position="3"/>
        <end position="172"/>
    </location>
</feature>
<name>A0A3Q9BJE3_9LACT</name>
<dbReference type="InterPro" id="IPR000182">
    <property type="entry name" value="GNAT_dom"/>
</dbReference>
<evidence type="ECO:0000256" key="1">
    <source>
        <dbReference type="ARBA" id="ARBA00022679"/>
    </source>
</evidence>
<protein>
    <submittedName>
        <fullName evidence="4">GNAT family N-acetyltransferase</fullName>
    </submittedName>
</protein>
<dbReference type="SUPFAM" id="SSF55729">
    <property type="entry name" value="Acyl-CoA N-acyltransferases (Nat)"/>
    <property type="match status" value="1"/>
</dbReference>
<keyword evidence="5" id="KW-1185">Reference proteome</keyword>
<keyword evidence="1 4" id="KW-0808">Transferase</keyword>
<sequence length="172" mass="20152">MTIELKKCTIEDLQALQKISIETYRDTFDEHNTEENMKAYLDKAYNVQQLEKELLTKDTFFYFLYDENRLAGYSKININQAQTEKRTADSLEVERIYIKPLFKGKGFGKMLINKAIELAQKNSKNSIWLGVWEHNSPAQAFYEKMGFTRTGAHSFFMGDDEQLDFIMTKKLS</sequence>
<dbReference type="AlphaFoldDB" id="A0A3Q9BJE3"/>
<dbReference type="EMBL" id="CP034465">
    <property type="protein sequence ID" value="AZP03663.1"/>
    <property type="molecule type" value="Genomic_DNA"/>
</dbReference>
<dbReference type="GO" id="GO:0016747">
    <property type="term" value="F:acyltransferase activity, transferring groups other than amino-acyl groups"/>
    <property type="evidence" value="ECO:0007669"/>
    <property type="project" value="InterPro"/>
</dbReference>
<evidence type="ECO:0000256" key="2">
    <source>
        <dbReference type="ARBA" id="ARBA00023315"/>
    </source>
</evidence>
<evidence type="ECO:0000259" key="3">
    <source>
        <dbReference type="PROSITE" id="PS51186"/>
    </source>
</evidence>
<dbReference type="Proteomes" id="UP000273326">
    <property type="component" value="Chromosome"/>
</dbReference>